<organism evidence="2 3">
    <name type="scientific">Glutamicibacter soli</name>
    <dbReference type="NCBI Taxonomy" id="453836"/>
    <lineage>
        <taxon>Bacteria</taxon>
        <taxon>Bacillati</taxon>
        <taxon>Actinomycetota</taxon>
        <taxon>Actinomycetes</taxon>
        <taxon>Micrococcales</taxon>
        <taxon>Micrococcaceae</taxon>
        <taxon>Glutamicibacter</taxon>
    </lineage>
</organism>
<dbReference type="GO" id="GO:0004867">
    <property type="term" value="F:serine-type endopeptidase inhibitor activity"/>
    <property type="evidence" value="ECO:0007669"/>
    <property type="project" value="InterPro"/>
</dbReference>
<protein>
    <recommendedName>
        <fullName evidence="4">Subtilisin inhibitor domain-containing protein</fullName>
    </recommendedName>
</protein>
<accession>A0A365YBJ4</accession>
<dbReference type="SUPFAM" id="SSF55399">
    <property type="entry name" value="Subtilisin inhibitor"/>
    <property type="match status" value="1"/>
</dbReference>
<dbReference type="Gene3D" id="3.30.350.10">
    <property type="entry name" value="Subtilisin inhibitor-like"/>
    <property type="match status" value="1"/>
</dbReference>
<reference evidence="2 3" key="1">
    <citation type="submission" date="2018-01" db="EMBL/GenBank/DDBJ databases">
        <title>Glutamicibacter soli strain NHPC-3 Whole genome sequence and assembly.</title>
        <authorList>
            <person name="Choudhury P."/>
            <person name="Gupta D."/>
            <person name="Sengupta K."/>
            <person name="Jawed A."/>
            <person name="Sultana N."/>
            <person name="Saha P."/>
        </authorList>
    </citation>
    <scope>NUCLEOTIDE SEQUENCE [LARGE SCALE GENOMIC DNA]</scope>
    <source>
        <strain evidence="2 3">NHPC-3</strain>
    </source>
</reference>
<proteinExistence type="predicted"/>
<evidence type="ECO:0000313" key="2">
    <source>
        <dbReference type="EMBL" id="RBM00065.1"/>
    </source>
</evidence>
<sequence length="153" mass="15345">MDDAQTLKRQPPLASGLLIAAAVLAAGIALASCSAAEPQASPTDLEIVVRNDGATVSGEYRLRCQGEQVGAGSTLPTAEAACALLASNPAVLSPAANQNRICTEIYGGPDTAQITGTLAGRSVSVSFDRHNGCAIDDWAAAAPLLGDGALNSN</sequence>
<dbReference type="RefSeq" id="WP_113607605.1">
    <property type="nucleotide sequence ID" value="NZ_JBNBOD010000002.1"/>
</dbReference>
<dbReference type="Proteomes" id="UP000252167">
    <property type="component" value="Unassembled WGS sequence"/>
</dbReference>
<keyword evidence="1" id="KW-0732">Signal</keyword>
<evidence type="ECO:0008006" key="4">
    <source>
        <dbReference type="Google" id="ProtNLM"/>
    </source>
</evidence>
<gene>
    <name evidence="2" type="ORF">C1H84_13120</name>
</gene>
<feature type="chain" id="PRO_5016792573" description="Subtilisin inhibitor domain-containing protein" evidence="1">
    <location>
        <begin position="32"/>
        <end position="153"/>
    </location>
</feature>
<keyword evidence="3" id="KW-1185">Reference proteome</keyword>
<name>A0A365YBJ4_9MICC</name>
<feature type="signal peptide" evidence="1">
    <location>
        <begin position="1"/>
        <end position="31"/>
    </location>
</feature>
<comment type="caution">
    <text evidence="2">The sequence shown here is derived from an EMBL/GenBank/DDBJ whole genome shotgun (WGS) entry which is preliminary data.</text>
</comment>
<evidence type="ECO:0000256" key="1">
    <source>
        <dbReference type="SAM" id="SignalP"/>
    </source>
</evidence>
<dbReference type="EMBL" id="POAF01000006">
    <property type="protein sequence ID" value="RBM00065.1"/>
    <property type="molecule type" value="Genomic_DNA"/>
</dbReference>
<dbReference type="AlphaFoldDB" id="A0A365YBJ4"/>
<evidence type="ECO:0000313" key="3">
    <source>
        <dbReference type="Proteomes" id="UP000252167"/>
    </source>
</evidence>
<dbReference type="InterPro" id="IPR036819">
    <property type="entry name" value="Subtilisin_inhibitor-like_sf"/>
</dbReference>